<evidence type="ECO:0000313" key="2">
    <source>
        <dbReference type="EMBL" id="MCO1660701.1"/>
    </source>
</evidence>
<dbReference type="PANTHER" id="PTHR43794">
    <property type="entry name" value="AMINOHYDROLASE SSNA-RELATED"/>
    <property type="match status" value="1"/>
</dbReference>
<dbReference type="InterPro" id="IPR006680">
    <property type="entry name" value="Amidohydro-rel"/>
</dbReference>
<keyword evidence="3" id="KW-1185">Reference proteome</keyword>
<dbReference type="InterPro" id="IPR011059">
    <property type="entry name" value="Metal-dep_hydrolase_composite"/>
</dbReference>
<dbReference type="InterPro" id="IPR050287">
    <property type="entry name" value="MTA/SAH_deaminase"/>
</dbReference>
<dbReference type="SUPFAM" id="SSF51556">
    <property type="entry name" value="Metallo-dependent hydrolases"/>
    <property type="match status" value="1"/>
</dbReference>
<dbReference type="PANTHER" id="PTHR43794:SF5">
    <property type="entry name" value="CHLOROHYDROLASE FAMILY PROTEIN"/>
    <property type="match status" value="1"/>
</dbReference>
<dbReference type="Proteomes" id="UP001165283">
    <property type="component" value="Unassembled WGS sequence"/>
</dbReference>
<evidence type="ECO:0000259" key="1">
    <source>
        <dbReference type="Pfam" id="PF01979"/>
    </source>
</evidence>
<dbReference type="Gene3D" id="3.20.20.140">
    <property type="entry name" value="Metal-dependent hydrolases"/>
    <property type="match status" value="1"/>
</dbReference>
<dbReference type="RefSeq" id="WP_252446240.1">
    <property type="nucleotide sequence ID" value="NZ_JAGSOV010000089.1"/>
</dbReference>
<dbReference type="SUPFAM" id="SSF51338">
    <property type="entry name" value="Composite domain of metallo-dependent hydrolases"/>
    <property type="match status" value="1"/>
</dbReference>
<dbReference type="EMBL" id="JAGSOV010000089">
    <property type="protein sequence ID" value="MCO1660701.1"/>
    <property type="molecule type" value="Genomic_DNA"/>
</dbReference>
<feature type="domain" description="Amidohydrolase-related" evidence="1">
    <location>
        <begin position="56"/>
        <end position="416"/>
    </location>
</feature>
<dbReference type="InterPro" id="IPR032466">
    <property type="entry name" value="Metal_Hydrolase"/>
</dbReference>
<proteinExistence type="predicted"/>
<evidence type="ECO:0000313" key="3">
    <source>
        <dbReference type="Proteomes" id="UP001165283"/>
    </source>
</evidence>
<dbReference type="Gene3D" id="2.30.40.10">
    <property type="entry name" value="Urease, subunit C, domain 1"/>
    <property type="match status" value="1"/>
</dbReference>
<organism evidence="2 3">
    <name type="scientific">Pseudonocardia humida</name>
    <dbReference type="NCBI Taxonomy" id="2800819"/>
    <lineage>
        <taxon>Bacteria</taxon>
        <taxon>Bacillati</taxon>
        <taxon>Actinomycetota</taxon>
        <taxon>Actinomycetes</taxon>
        <taxon>Pseudonocardiales</taxon>
        <taxon>Pseudonocardiaceae</taxon>
        <taxon>Pseudonocardia</taxon>
    </lineage>
</organism>
<protein>
    <submittedName>
        <fullName evidence="2">Amidohydrolase family protein</fullName>
    </submittedName>
</protein>
<reference evidence="2" key="1">
    <citation type="submission" date="2021-04" db="EMBL/GenBank/DDBJ databases">
        <title>Pseudonocardia sp. nov., isolated from sandy soil of mangrove forest.</title>
        <authorList>
            <person name="Zan Z."/>
            <person name="Huang R."/>
            <person name="Liu W."/>
        </authorList>
    </citation>
    <scope>NUCLEOTIDE SEQUENCE</scope>
    <source>
        <strain evidence="2">S2-4</strain>
    </source>
</reference>
<comment type="caution">
    <text evidence="2">The sequence shown here is derived from an EMBL/GenBank/DDBJ whole genome shotgun (WGS) entry which is preliminary data.</text>
</comment>
<name>A0ABT1ACL3_9PSEU</name>
<sequence>MATQRTLIRAGHVLSMDPDIGELPQGDVLIEDGRITAVAASLGDVDAEIVDASGHIVAPGLIDTHRHTWQTQMRGLCSDWPLAGYFYGMRLAVSPAYTAADVRLGNLLGAVDALASGVTTILDFSHCNNTPDHSDAAVTGLRDAGIRAIFGYGFFDSSPMAPQHFSDHGGRLKDFARIADTYFASNSGLLTLGVALTEPGLVPLSVTAAEVGVGRERSALQVTHTGTVWGAPSGIQQLDLAGLLGADQVHVHCNTLAEEEWQALARAGAKVSISVETELNMGMGLPVFAACERHGIAPTLSCDIISLGSGDLFSQLRQGLGFKRWADTEALNLAGRNPERVSTTALEALRWSTVNAAEAVGLGERVGSLTPGKQADLIVVGGPSTAQHPHIDAAGTLIFQTSTADVRTVLVAGRAVKRDGVMTGVDLPRLLEQADASAADVLERVRAAVPTLPPTPAGGFDAVLGMLTTNLNS</sequence>
<accession>A0ABT1ACL3</accession>
<dbReference type="Pfam" id="PF01979">
    <property type="entry name" value="Amidohydro_1"/>
    <property type="match status" value="1"/>
</dbReference>
<gene>
    <name evidence="2" type="ORF">KDL28_37190</name>
</gene>
<dbReference type="NCBIfam" id="NF006056">
    <property type="entry name" value="PRK08204.1"/>
    <property type="match status" value="1"/>
</dbReference>